<reference evidence="4 5" key="1">
    <citation type="journal article" date="2016" name="Int. J. Syst. Evol. Microbiol.">
        <title>Desulfotomaculum ferrireducens sp. nov., a moderately thermophilic sulfate-reducing and dissimilatory Fe(III)-reducing bacterium isolated from compost.</title>
        <authorList>
            <person name="Yang G."/>
            <person name="Guo J."/>
            <person name="Zhuang L."/>
            <person name="Yuan Y."/>
            <person name="Zhou S."/>
        </authorList>
    </citation>
    <scope>NUCLEOTIDE SEQUENCE [LARGE SCALE GENOMIC DNA]</scope>
    <source>
        <strain evidence="4 5">GSS09</strain>
    </source>
</reference>
<dbReference type="Gene3D" id="3.40.1350.60">
    <property type="match status" value="1"/>
</dbReference>
<evidence type="ECO:0000313" key="4">
    <source>
        <dbReference type="EMBL" id="AQS60618.1"/>
    </source>
</evidence>
<dbReference type="Gene3D" id="2.40.50.580">
    <property type="match status" value="1"/>
</dbReference>
<dbReference type="Pfam" id="PF17746">
    <property type="entry name" value="SfsA_N"/>
    <property type="match status" value="1"/>
</dbReference>
<dbReference type="STRING" id="1833852.B0537_13190"/>
<dbReference type="CDD" id="cd22359">
    <property type="entry name" value="SfsA-like_bacterial"/>
    <property type="match status" value="1"/>
</dbReference>
<keyword evidence="5" id="KW-1185">Reference proteome</keyword>
<accession>A0A1S6J0S7</accession>
<dbReference type="NCBIfam" id="TIGR00230">
    <property type="entry name" value="sfsA"/>
    <property type="match status" value="1"/>
</dbReference>
<feature type="domain" description="SfsA N-terminal OB" evidence="3">
    <location>
        <begin position="6"/>
        <end position="70"/>
    </location>
</feature>
<feature type="domain" description="Sugar fermentation stimulation protein C-terminal" evidence="2">
    <location>
        <begin position="74"/>
        <end position="209"/>
    </location>
</feature>
<evidence type="ECO:0000259" key="3">
    <source>
        <dbReference type="Pfam" id="PF17746"/>
    </source>
</evidence>
<sequence>MESTFIQRKNRFVGLVEVAGEIHPAHVPSSGRMRELLFPGNTVYLSSMPEGMRTKYRIHLASFGETLVSVDSLLPNRLMYQAFMEGALDNFAGYQEVKKEVGFGDCRFDFYLRGASGRCLIEVKSVTLVEDGIAKFPDAPSARGTKHLLELCQAVHEGFRAAVIFVVQRNDAKFFSPNHVTDPQFSRALDQAAACGVEIYAITCQVTKETIRLQGALPVQNGI</sequence>
<evidence type="ECO:0000256" key="1">
    <source>
        <dbReference type="HAMAP-Rule" id="MF_00095"/>
    </source>
</evidence>
<dbReference type="HAMAP" id="MF_00095">
    <property type="entry name" value="SfsA"/>
    <property type="match status" value="1"/>
</dbReference>
<protein>
    <recommendedName>
        <fullName evidence="1">Sugar fermentation stimulation protein homolog</fullName>
    </recommendedName>
</protein>
<dbReference type="PANTHER" id="PTHR30545">
    <property type="entry name" value="SUGAR FERMENTATION STIMULATION PROTEIN A"/>
    <property type="match status" value="1"/>
</dbReference>
<name>A0A1S6J0S7_9FIRM</name>
<dbReference type="GO" id="GO:0003677">
    <property type="term" value="F:DNA binding"/>
    <property type="evidence" value="ECO:0007669"/>
    <property type="project" value="InterPro"/>
</dbReference>
<dbReference type="AlphaFoldDB" id="A0A1S6J0S7"/>
<dbReference type="InterPro" id="IPR005224">
    <property type="entry name" value="SfsA"/>
</dbReference>
<proteinExistence type="inferred from homology"/>
<dbReference type="KEGG" id="dfg:B0537_13190"/>
<dbReference type="EMBL" id="CP019698">
    <property type="protein sequence ID" value="AQS60618.1"/>
    <property type="molecule type" value="Genomic_DNA"/>
</dbReference>
<dbReference type="Pfam" id="PF03749">
    <property type="entry name" value="SfsA"/>
    <property type="match status" value="1"/>
</dbReference>
<dbReference type="OrthoDB" id="9802365at2"/>
<dbReference type="PANTHER" id="PTHR30545:SF2">
    <property type="entry name" value="SUGAR FERMENTATION STIMULATION PROTEIN A"/>
    <property type="match status" value="1"/>
</dbReference>
<dbReference type="Proteomes" id="UP000189464">
    <property type="component" value="Chromosome"/>
</dbReference>
<organism evidence="4 5">
    <name type="scientific">Desulforamulus ferrireducens</name>
    <dbReference type="NCBI Taxonomy" id="1833852"/>
    <lineage>
        <taxon>Bacteria</taxon>
        <taxon>Bacillati</taxon>
        <taxon>Bacillota</taxon>
        <taxon>Clostridia</taxon>
        <taxon>Eubacteriales</taxon>
        <taxon>Peptococcaceae</taxon>
        <taxon>Desulforamulus</taxon>
    </lineage>
</organism>
<dbReference type="InterPro" id="IPR040452">
    <property type="entry name" value="SfsA_C"/>
</dbReference>
<dbReference type="InterPro" id="IPR041465">
    <property type="entry name" value="SfsA_N"/>
</dbReference>
<gene>
    <name evidence="1" type="primary">sfsA</name>
    <name evidence="4" type="ORF">B0537_13190</name>
</gene>
<evidence type="ECO:0000259" key="2">
    <source>
        <dbReference type="Pfam" id="PF03749"/>
    </source>
</evidence>
<evidence type="ECO:0000313" key="5">
    <source>
        <dbReference type="Proteomes" id="UP000189464"/>
    </source>
</evidence>
<comment type="similarity">
    <text evidence="1">Belongs to the SfsA family.</text>
</comment>